<evidence type="ECO:0000313" key="2">
    <source>
        <dbReference type="EMBL" id="MCL3998214.1"/>
    </source>
</evidence>
<keyword evidence="3" id="KW-1185">Reference proteome</keyword>
<protein>
    <submittedName>
        <fullName evidence="2">Uncharacterized protein</fullName>
    </submittedName>
</protein>
<dbReference type="RefSeq" id="WP_249492913.1">
    <property type="nucleotide sequence ID" value="NZ_JAMCCK010000058.1"/>
</dbReference>
<comment type="caution">
    <text evidence="2">The sequence shown here is derived from an EMBL/GenBank/DDBJ whole genome shotgun (WGS) entry which is preliminary data.</text>
</comment>
<dbReference type="Proteomes" id="UP001202052">
    <property type="component" value="Unassembled WGS sequence"/>
</dbReference>
<evidence type="ECO:0000256" key="1">
    <source>
        <dbReference type="SAM" id="MobiDB-lite"/>
    </source>
</evidence>
<organism evidence="2 3">
    <name type="scientific">Streptomyces lavenduligriseus</name>
    <dbReference type="NCBI Taxonomy" id="67315"/>
    <lineage>
        <taxon>Bacteria</taxon>
        <taxon>Bacillati</taxon>
        <taxon>Actinomycetota</taxon>
        <taxon>Actinomycetes</taxon>
        <taxon>Kitasatosporales</taxon>
        <taxon>Streptomycetaceae</taxon>
        <taxon>Streptomyces</taxon>
    </lineage>
</organism>
<feature type="region of interest" description="Disordered" evidence="1">
    <location>
        <begin position="1"/>
        <end position="39"/>
    </location>
</feature>
<sequence length="171" mass="18662">MPSTSGISGDKYLAPAHPFPDPKNDAEREANRQAADDYDRQEEAADVLLRLAEGLPPVAIEVLLEQVRLDLATAGLHVAPPQPLTDEDQGGVVVYLDDDAQVVVDWLPHARLDRAALDMVEADRADDEAVIRYETVRSAMDTALGTILTGFRYATRRPEFGYGHIVLPSTG</sequence>
<feature type="compositionally biased region" description="Basic and acidic residues" evidence="1">
    <location>
        <begin position="20"/>
        <end position="39"/>
    </location>
</feature>
<accession>A0ABT0P3C3</accession>
<dbReference type="EMBL" id="JAMCCK010000058">
    <property type="protein sequence ID" value="MCL3998214.1"/>
    <property type="molecule type" value="Genomic_DNA"/>
</dbReference>
<proteinExistence type="predicted"/>
<gene>
    <name evidence="2" type="ORF">M4438_32710</name>
</gene>
<name>A0ABT0P3C3_9ACTN</name>
<reference evidence="2 3" key="1">
    <citation type="submission" date="2022-05" db="EMBL/GenBank/DDBJ databases">
        <title>Genome Resource of Streptomyces lavenduligriseus GA1-1, a Strain with Broad-Spectrum Antifungal Activity against Phytopathogenic Fungi.</title>
        <authorList>
            <person name="Qi D."/>
        </authorList>
    </citation>
    <scope>NUCLEOTIDE SEQUENCE [LARGE SCALE GENOMIC DNA]</scope>
    <source>
        <strain evidence="2 3">GA1-1</strain>
    </source>
</reference>
<evidence type="ECO:0000313" key="3">
    <source>
        <dbReference type="Proteomes" id="UP001202052"/>
    </source>
</evidence>